<dbReference type="InterPro" id="IPR004113">
    <property type="entry name" value="FAD-bd_oxidored_4_C"/>
</dbReference>
<dbReference type="PANTHER" id="PTHR11748:SF103">
    <property type="entry name" value="GLYCOLATE OXIDASE SUBUNIT GLCE"/>
    <property type="match status" value="1"/>
</dbReference>
<name>A0ABU5E849_9PROT</name>
<evidence type="ECO:0000256" key="4">
    <source>
        <dbReference type="ARBA" id="ARBA00023002"/>
    </source>
</evidence>
<dbReference type="InterPro" id="IPR016169">
    <property type="entry name" value="FAD-bd_PCMH_sub2"/>
</dbReference>
<evidence type="ECO:0000256" key="3">
    <source>
        <dbReference type="ARBA" id="ARBA00022827"/>
    </source>
</evidence>
<keyword evidence="4" id="KW-0560">Oxidoreductase</keyword>
<comment type="cofactor">
    <cofactor evidence="1">
        <name>FAD</name>
        <dbReference type="ChEBI" id="CHEBI:57692"/>
    </cofactor>
</comment>
<evidence type="ECO:0000259" key="5">
    <source>
        <dbReference type="PROSITE" id="PS51387"/>
    </source>
</evidence>
<evidence type="ECO:0000313" key="6">
    <source>
        <dbReference type="EMBL" id="MDY0882522.1"/>
    </source>
</evidence>
<sequence length="405" mass="43013">MTNEISPTSAADLADAVCGALRDKAPLQIVGQGSKAGWGRPDQAMRRLSLARFTGIRSYEAAELVMTVGAGTLMSDIEPILAAKNQQLAFEPADWGPLWGKPAGQGTIGGVLSCNLSGPRRFHSGAARDHFLGFTAVNGRGEVYKAGGPVVKNVTGYDLPKLLAGSFGTLSVLTDITVKVLPRPEKQRTVLLFGQGPETANDAMTMALGSTHDVSGACYLPMDLARRSRVDLIRNANAAVTALRIEGSGPSVEHRCAALRQIVCDAATEELHSMRSLAFWREIRDVATFMADPETVLWRLSVPPASGARLAGKLANALAGCSWFLDWGGGLLWIALPPVEDIGAEKIRQSLVDGGGHATLLRGPDDLRRTVPVIEPGALSALLRRVKQAFDPAGILNPGRLSADW</sequence>
<organism evidence="6 7">
    <name type="scientific">Dongia soli</name>
    <dbReference type="NCBI Taxonomy" id="600628"/>
    <lineage>
        <taxon>Bacteria</taxon>
        <taxon>Pseudomonadati</taxon>
        <taxon>Pseudomonadota</taxon>
        <taxon>Alphaproteobacteria</taxon>
        <taxon>Rhodospirillales</taxon>
        <taxon>Dongiaceae</taxon>
        <taxon>Dongia</taxon>
    </lineage>
</organism>
<evidence type="ECO:0000313" key="7">
    <source>
        <dbReference type="Proteomes" id="UP001279642"/>
    </source>
</evidence>
<dbReference type="EMBL" id="JAXCLW010000002">
    <property type="protein sequence ID" value="MDY0882522.1"/>
    <property type="molecule type" value="Genomic_DNA"/>
</dbReference>
<reference evidence="6 7" key="1">
    <citation type="journal article" date="2016" name="Antonie Van Leeuwenhoek">
        <title>Dongia soli sp. nov., isolated from soil from Dokdo, Korea.</title>
        <authorList>
            <person name="Kim D.U."/>
            <person name="Lee H."/>
            <person name="Kim H."/>
            <person name="Kim S.G."/>
            <person name="Ka J.O."/>
        </authorList>
    </citation>
    <scope>NUCLEOTIDE SEQUENCE [LARGE SCALE GENOMIC DNA]</scope>
    <source>
        <strain evidence="6 7">D78</strain>
    </source>
</reference>
<evidence type="ECO:0000256" key="1">
    <source>
        <dbReference type="ARBA" id="ARBA00001974"/>
    </source>
</evidence>
<keyword evidence="2" id="KW-0285">Flavoprotein</keyword>
<keyword evidence="3" id="KW-0274">FAD</keyword>
<evidence type="ECO:0000256" key="2">
    <source>
        <dbReference type="ARBA" id="ARBA00022630"/>
    </source>
</evidence>
<dbReference type="InterPro" id="IPR016166">
    <property type="entry name" value="FAD-bd_PCMH"/>
</dbReference>
<feature type="domain" description="FAD-binding PCMH-type" evidence="5">
    <location>
        <begin position="1"/>
        <end position="183"/>
    </location>
</feature>
<keyword evidence="7" id="KW-1185">Reference proteome</keyword>
<dbReference type="Pfam" id="PF01565">
    <property type="entry name" value="FAD_binding_4"/>
    <property type="match status" value="1"/>
</dbReference>
<dbReference type="PROSITE" id="PS51387">
    <property type="entry name" value="FAD_PCMH"/>
    <property type="match status" value="1"/>
</dbReference>
<dbReference type="Proteomes" id="UP001279642">
    <property type="component" value="Unassembled WGS sequence"/>
</dbReference>
<dbReference type="Gene3D" id="3.30.465.10">
    <property type="match status" value="1"/>
</dbReference>
<protein>
    <submittedName>
        <fullName evidence="6">FAD-binding protein</fullName>
    </submittedName>
</protein>
<dbReference type="SUPFAM" id="SSF55103">
    <property type="entry name" value="FAD-linked oxidases, C-terminal domain"/>
    <property type="match status" value="1"/>
</dbReference>
<dbReference type="Pfam" id="PF02913">
    <property type="entry name" value="FAD-oxidase_C"/>
    <property type="match status" value="1"/>
</dbReference>
<dbReference type="PANTHER" id="PTHR11748">
    <property type="entry name" value="D-LACTATE DEHYDROGENASE"/>
    <property type="match status" value="1"/>
</dbReference>
<proteinExistence type="predicted"/>
<dbReference type="RefSeq" id="WP_320507596.1">
    <property type="nucleotide sequence ID" value="NZ_JAXCLW010000002.1"/>
</dbReference>
<dbReference type="SUPFAM" id="SSF56176">
    <property type="entry name" value="FAD-binding/transporter-associated domain-like"/>
    <property type="match status" value="1"/>
</dbReference>
<comment type="caution">
    <text evidence="6">The sequence shown here is derived from an EMBL/GenBank/DDBJ whole genome shotgun (WGS) entry which is preliminary data.</text>
</comment>
<dbReference type="InterPro" id="IPR016171">
    <property type="entry name" value="Vanillyl_alc_oxidase_C-sub2"/>
</dbReference>
<gene>
    <name evidence="6" type="ORF">SMD27_06685</name>
</gene>
<dbReference type="InterPro" id="IPR016164">
    <property type="entry name" value="FAD-linked_Oxase-like_C"/>
</dbReference>
<accession>A0ABU5E849</accession>
<dbReference type="InterPro" id="IPR036318">
    <property type="entry name" value="FAD-bd_PCMH-like_sf"/>
</dbReference>
<dbReference type="InterPro" id="IPR006094">
    <property type="entry name" value="Oxid_FAD_bind_N"/>
</dbReference>
<dbReference type="Gene3D" id="1.10.45.10">
    <property type="entry name" value="Vanillyl-alcohol Oxidase, Chain A, domain 4"/>
    <property type="match status" value="1"/>
</dbReference>